<dbReference type="EMBL" id="MPTB01000007">
    <property type="protein sequence ID" value="OMD50266.1"/>
    <property type="molecule type" value="Genomic_DNA"/>
</dbReference>
<reference evidence="1 2" key="1">
    <citation type="submission" date="2016-10" db="EMBL/GenBank/DDBJ databases">
        <title>Paenibacillus species isolates.</title>
        <authorList>
            <person name="Beno S.M."/>
        </authorList>
    </citation>
    <scope>NUCLEOTIDE SEQUENCE [LARGE SCALE GENOMIC DNA]</scope>
    <source>
        <strain evidence="1 2">FSL H7-0744</strain>
    </source>
</reference>
<sequence>MEQSIFDDFEWINQSKASYVDDKLIIEAPAETDFFCNNGAISETGITPESLLNAPFYYKEVTGDFVMRVQVSHDFKDTYDSATIMVMQDFQVWAKACFEKTDFDTHAVVSVVTNHTSDDANGCNINGNIVWLQVARVDNAFSFHYSLDGIKFDMMRFFTLPVDQTLKVGLVAQAPIGQGGERIFHNFSLINRTVKNIRFGE</sequence>
<accession>A0ABX3HJ73</accession>
<evidence type="ECO:0000313" key="2">
    <source>
        <dbReference type="Proteomes" id="UP000187412"/>
    </source>
</evidence>
<proteinExistence type="predicted"/>
<keyword evidence="2" id="KW-1185">Reference proteome</keyword>
<dbReference type="Proteomes" id="UP000187412">
    <property type="component" value="Unassembled WGS sequence"/>
</dbReference>
<protein>
    <recommendedName>
        <fullName evidence="3">DUF1349 domain-containing protein</fullName>
    </recommendedName>
</protein>
<evidence type="ECO:0008006" key="3">
    <source>
        <dbReference type="Google" id="ProtNLM"/>
    </source>
</evidence>
<dbReference type="PANTHER" id="PTHR35332:SF2">
    <property type="entry name" value="REGULATION OF ENOLASE PROTEIN 1"/>
    <property type="match status" value="1"/>
</dbReference>
<dbReference type="RefSeq" id="WP_076109899.1">
    <property type="nucleotide sequence ID" value="NZ_MPTB01000007.1"/>
</dbReference>
<name>A0ABX3HJ73_PAEBO</name>
<dbReference type="InterPro" id="IPR013320">
    <property type="entry name" value="ConA-like_dom_sf"/>
</dbReference>
<comment type="caution">
    <text evidence="1">The sequence shown here is derived from an EMBL/GenBank/DDBJ whole genome shotgun (WGS) entry which is preliminary data.</text>
</comment>
<gene>
    <name evidence="1" type="ORF">BSK56_06945</name>
</gene>
<evidence type="ECO:0000313" key="1">
    <source>
        <dbReference type="EMBL" id="OMD50266.1"/>
    </source>
</evidence>
<organism evidence="1 2">
    <name type="scientific">Paenibacillus borealis</name>
    <dbReference type="NCBI Taxonomy" id="160799"/>
    <lineage>
        <taxon>Bacteria</taxon>
        <taxon>Bacillati</taxon>
        <taxon>Bacillota</taxon>
        <taxon>Bacilli</taxon>
        <taxon>Bacillales</taxon>
        <taxon>Paenibacillaceae</taxon>
        <taxon>Paenibacillus</taxon>
    </lineage>
</organism>
<dbReference type="Pfam" id="PF07081">
    <property type="entry name" value="DUF1349"/>
    <property type="match status" value="1"/>
</dbReference>
<dbReference type="InterPro" id="IPR009784">
    <property type="entry name" value="DUF1349"/>
</dbReference>
<dbReference type="SUPFAM" id="SSF49899">
    <property type="entry name" value="Concanavalin A-like lectins/glucanases"/>
    <property type="match status" value="1"/>
</dbReference>
<dbReference type="PANTHER" id="PTHR35332">
    <property type="entry name" value="REGULATION OF ENOLASE PROTEIN 1"/>
    <property type="match status" value="1"/>
</dbReference>
<dbReference type="Gene3D" id="2.60.120.200">
    <property type="match status" value="1"/>
</dbReference>